<accession>A0AA86W339</accession>
<name>A0AA86W339_9FABA</name>
<proteinExistence type="predicted"/>
<dbReference type="EMBL" id="OY731407">
    <property type="protein sequence ID" value="CAJ1977618.1"/>
    <property type="molecule type" value="Genomic_DNA"/>
</dbReference>
<dbReference type="Proteomes" id="UP001189624">
    <property type="component" value="Chromosome 10"/>
</dbReference>
<protein>
    <submittedName>
        <fullName evidence="1">Uncharacterized protein</fullName>
    </submittedName>
</protein>
<sequence>MREGDTRNTDEVVMDEEVNESTLLGKGWIHGHLLTKWFPWKNVKGNMGRSRLCVVESGGKKNTCMACLFSIELTHVPRHITVLPAYAKGTGGLEATPISALLTPSKPGKLALVGMHHLDTRGGKKLQFLRGKKHKKSEGLFDSTKSLDIYLVQRISK</sequence>
<gene>
    <name evidence="1" type="ORF">AYBTSS11_LOCUS29785</name>
</gene>
<reference evidence="1" key="1">
    <citation type="submission" date="2023-10" db="EMBL/GenBank/DDBJ databases">
        <authorList>
            <person name="Domelevo Entfellner J.-B."/>
        </authorList>
    </citation>
    <scope>NUCLEOTIDE SEQUENCE</scope>
</reference>
<dbReference type="AlphaFoldDB" id="A0AA86W339"/>
<evidence type="ECO:0000313" key="2">
    <source>
        <dbReference type="Proteomes" id="UP001189624"/>
    </source>
</evidence>
<dbReference type="Gramene" id="rna-AYBTSS11_LOCUS29785">
    <property type="protein sequence ID" value="CAJ1977618.1"/>
    <property type="gene ID" value="gene-AYBTSS11_LOCUS29785"/>
</dbReference>
<evidence type="ECO:0000313" key="1">
    <source>
        <dbReference type="EMBL" id="CAJ1977618.1"/>
    </source>
</evidence>
<keyword evidence="2" id="KW-1185">Reference proteome</keyword>
<organism evidence="1 2">
    <name type="scientific">Sphenostylis stenocarpa</name>
    <dbReference type="NCBI Taxonomy" id="92480"/>
    <lineage>
        <taxon>Eukaryota</taxon>
        <taxon>Viridiplantae</taxon>
        <taxon>Streptophyta</taxon>
        <taxon>Embryophyta</taxon>
        <taxon>Tracheophyta</taxon>
        <taxon>Spermatophyta</taxon>
        <taxon>Magnoliopsida</taxon>
        <taxon>eudicotyledons</taxon>
        <taxon>Gunneridae</taxon>
        <taxon>Pentapetalae</taxon>
        <taxon>rosids</taxon>
        <taxon>fabids</taxon>
        <taxon>Fabales</taxon>
        <taxon>Fabaceae</taxon>
        <taxon>Papilionoideae</taxon>
        <taxon>50 kb inversion clade</taxon>
        <taxon>NPAAA clade</taxon>
        <taxon>indigoferoid/millettioid clade</taxon>
        <taxon>Phaseoleae</taxon>
        <taxon>Sphenostylis</taxon>
    </lineage>
</organism>